<accession>A0AAQ3U3B1</accession>
<dbReference type="Pfam" id="PF08284">
    <property type="entry name" value="RVP_2"/>
    <property type="match status" value="1"/>
</dbReference>
<dbReference type="AlphaFoldDB" id="A0AAQ3U3B1"/>
<name>A0AAQ3U3B1_PASNO</name>
<protein>
    <submittedName>
        <fullName evidence="1">Uncharacterized protein</fullName>
    </submittedName>
</protein>
<sequence>MEHAMLLPMHMHRHRLVALLDLGSTSNFLSTDLLRSLWLSIDPCPMLRVLVANGDRVPCQGVARNVALTIDTEGFTIGCYGIELGEFDLILGVDFLRTLGPIL</sequence>
<reference evidence="1 2" key="1">
    <citation type="submission" date="2024-02" db="EMBL/GenBank/DDBJ databases">
        <title>High-quality chromosome-scale genome assembly of Pensacola bahiagrass (Paspalum notatum Flugge var. saurae).</title>
        <authorList>
            <person name="Vega J.M."/>
            <person name="Podio M."/>
            <person name="Orjuela J."/>
            <person name="Siena L.A."/>
            <person name="Pessino S.C."/>
            <person name="Combes M.C."/>
            <person name="Mariac C."/>
            <person name="Albertini E."/>
            <person name="Pupilli F."/>
            <person name="Ortiz J.P.A."/>
            <person name="Leblanc O."/>
        </authorList>
    </citation>
    <scope>NUCLEOTIDE SEQUENCE [LARGE SCALE GENOMIC DNA]</scope>
    <source>
        <strain evidence="1">R1</strain>
        <tissue evidence="1">Leaf</tissue>
    </source>
</reference>
<evidence type="ECO:0000313" key="1">
    <source>
        <dbReference type="EMBL" id="WVZ83439.1"/>
    </source>
</evidence>
<evidence type="ECO:0000313" key="2">
    <source>
        <dbReference type="Proteomes" id="UP001341281"/>
    </source>
</evidence>
<dbReference type="CDD" id="cd00303">
    <property type="entry name" value="retropepsin_like"/>
    <property type="match status" value="1"/>
</dbReference>
<dbReference type="EMBL" id="CP144751">
    <property type="protein sequence ID" value="WVZ83439.1"/>
    <property type="molecule type" value="Genomic_DNA"/>
</dbReference>
<proteinExistence type="predicted"/>
<keyword evidence="2" id="KW-1185">Reference proteome</keyword>
<dbReference type="SUPFAM" id="SSF50630">
    <property type="entry name" value="Acid proteases"/>
    <property type="match status" value="1"/>
</dbReference>
<dbReference type="Gene3D" id="2.40.70.10">
    <property type="entry name" value="Acid Proteases"/>
    <property type="match status" value="1"/>
</dbReference>
<organism evidence="1 2">
    <name type="scientific">Paspalum notatum var. saurae</name>
    <dbReference type="NCBI Taxonomy" id="547442"/>
    <lineage>
        <taxon>Eukaryota</taxon>
        <taxon>Viridiplantae</taxon>
        <taxon>Streptophyta</taxon>
        <taxon>Embryophyta</taxon>
        <taxon>Tracheophyta</taxon>
        <taxon>Spermatophyta</taxon>
        <taxon>Magnoliopsida</taxon>
        <taxon>Liliopsida</taxon>
        <taxon>Poales</taxon>
        <taxon>Poaceae</taxon>
        <taxon>PACMAD clade</taxon>
        <taxon>Panicoideae</taxon>
        <taxon>Andropogonodae</taxon>
        <taxon>Paspaleae</taxon>
        <taxon>Paspalinae</taxon>
        <taxon>Paspalum</taxon>
    </lineage>
</organism>
<dbReference type="InterPro" id="IPR021109">
    <property type="entry name" value="Peptidase_aspartic_dom_sf"/>
</dbReference>
<dbReference type="Proteomes" id="UP001341281">
    <property type="component" value="Chromosome 07"/>
</dbReference>
<gene>
    <name evidence="1" type="ORF">U9M48_030585</name>
</gene>